<dbReference type="InterPro" id="IPR004843">
    <property type="entry name" value="Calcineurin-like_PHP"/>
</dbReference>
<dbReference type="GO" id="GO:0004553">
    <property type="term" value="F:hydrolase activity, hydrolyzing O-glycosyl compounds"/>
    <property type="evidence" value="ECO:0007669"/>
    <property type="project" value="InterPro"/>
</dbReference>
<dbReference type="Pfam" id="PF00149">
    <property type="entry name" value="Metallophos"/>
    <property type="match status" value="1"/>
</dbReference>
<dbReference type="InterPro" id="IPR003610">
    <property type="entry name" value="CBM5/12"/>
</dbReference>
<evidence type="ECO:0000313" key="6">
    <source>
        <dbReference type="Proteomes" id="UP000295573"/>
    </source>
</evidence>
<organism evidence="5 6">
    <name type="scientific">Kribbella antiqua</name>
    <dbReference type="NCBI Taxonomy" id="2512217"/>
    <lineage>
        <taxon>Bacteria</taxon>
        <taxon>Bacillati</taxon>
        <taxon>Actinomycetota</taxon>
        <taxon>Actinomycetes</taxon>
        <taxon>Propionibacteriales</taxon>
        <taxon>Kribbellaceae</taxon>
        <taxon>Kribbella</taxon>
    </lineage>
</organism>
<dbReference type="RefSeq" id="WP_132153722.1">
    <property type="nucleotide sequence ID" value="NZ_SLWR01000010.1"/>
</dbReference>
<dbReference type="InterPro" id="IPR029052">
    <property type="entry name" value="Metallo-depent_PP-like"/>
</dbReference>
<gene>
    <name evidence="5" type="ORF">EV646_110315</name>
</gene>
<proteinExistence type="predicted"/>
<dbReference type="Gene3D" id="2.10.10.20">
    <property type="entry name" value="Carbohydrate-binding module superfamily 5/12"/>
    <property type="match status" value="2"/>
</dbReference>
<dbReference type="SUPFAM" id="SSF56300">
    <property type="entry name" value="Metallo-dependent phosphatases"/>
    <property type="match status" value="1"/>
</dbReference>
<evidence type="ECO:0000256" key="1">
    <source>
        <dbReference type="ARBA" id="ARBA00022801"/>
    </source>
</evidence>
<dbReference type="Gene3D" id="2.60.40.10">
    <property type="entry name" value="Immunoglobulins"/>
    <property type="match status" value="1"/>
</dbReference>
<feature type="region of interest" description="Disordered" evidence="2">
    <location>
        <begin position="910"/>
        <end position="930"/>
    </location>
</feature>
<sequence>MTHRPRLGRTLWPLLAAALIAGSVAAIHPSSAGAETTTGNGPALSVRDGQTLEGTVELTAEPVTENDSVTALTIDGKPVDAGKTAGTAHFAFDMGGNGTEARYHNYFTVNGRTDRIAFPDVAGGRTGTLDFPGAWLHEGSNTITVYAGANWVDTTSTTAVGVEALPYGEGLRCPNYDDFALSSISLSLLGVVADGEQNAFSYNLGDGTCGTSKKALTQDLTFVVSGEPGSTAGLSIDLDTTMLSNGSHTITATTTSGATTTVTVDVNNAPAGAAKVTPADGSVVRRTQPVIAALPTGSGDRVDSLAIDGTAAGNAETLAAGTATFGITIEAGNSVEAKYHNYLLVNGNKVDLGGDYGVGGAENVSLKFPTRLLHPGDNVIEVKTGDYNGTLNGATCANHDDFKISGPGLALSTAGTVIPGTTYLVTAGAKAATTDAILALGDGTCGANKEAEFHFAIADAPTTRTIETLGSGGDAHLKVFVGGNGADNGYDNKVLINGIPLNLGIWEKEVADLTFPNEWLVPGVNAIEFVAGNDHGSTKPGGCDNYDDYTLRDFKLEPIGAKATQLTKEIAGTTVTIGSASYPAGTPVTVSVGDGSCSSSNNGVLDKTILFDVSAEFGVTLPPLGLRADVDTTRLPDGRHTIEAAVGEKTASRHFTVDNTAPEIESSVPANGQRLTSTVALTVNLKDASGIVGQPAISLDGKAVEQGGQIGHGLPAGAHTIAITATDALGNTATREIQFTSASIPDVPADLTATVTGTNSPAAKLEAKIPGEDGVQLTATFTKADVVTPSTGYQGEASAVPTTLDVAHDGSVDVNSLRPLDGKSVSTPSGRDVVFQRYDVKLGSTGRTPTLRWEGTIDPERVVALRVWDGARWIALTSSRGQADKTTALTTQLENRYRDGDTVHVLVTGEDPFADDLSPRDASAQNDKDHLEDPSAYDFAIAHFTDTQYLTEGAAGGTYDDFDGQTEPSDVETAEEQAIWASAYRNTTQWIADNATNRKIAYTAHTGDIIENDYYDPLAKKPDGTLQRPGLDEQVQKELAVASSFQKILDDKGVVNQVIAGNHDNQLGAETGRHSRFSQVFSAHRYQQASGAWPTGSEYHAWDEQIQADGTTTPGEDNQNNYVLFSAGGLDFVAVGLSYGVTPQEAKWADSIFKRYKDHNGILLSHDYLRPSANPDGRGADFSAPDGSPLYKQVVESNPNVFLVLAGHEHGVGTNLKTNVGVTVAHDVVELLADYQFYTVPAGELWPSKVDANGNIDVNSDGVVDHKATDRLQFGASFLRLLQFDVKRSVMKIDTYSPFLNNYGATEYDIRQDGSQTKPRYNGAEDNLTLPVDLTTRKTSFSTESLAAYVPTTVIGSDSVAANGTASVTWPGLTPATSYSWIVSAKSADDGVAVAQPAVFRTAKGKPAVTMTSAPVNWSTAATVTVKVDASPVPVTGTVELREGDKVRGSASLSGGTAKFTLPVGLAAGSHTLTASYSGSDSLEAAQATGTVTVNLPPAWKSTTLYKADAKVSYNGKPYLAAWASIHQQPGDPRGAWQELAMTEDGTTIWTASRIFTKGDIVINQDHRYQARWYTRNQAPGDPRGPWSLIK</sequence>
<dbReference type="SUPFAM" id="SSF51055">
    <property type="entry name" value="Carbohydrate binding domain"/>
    <property type="match status" value="2"/>
</dbReference>
<comment type="caution">
    <text evidence="5">The sequence shown here is derived from an EMBL/GenBank/DDBJ whole genome shotgun (WGS) entry which is preliminary data.</text>
</comment>
<keyword evidence="3" id="KW-0732">Signal</keyword>
<name>A0A4V2S3J8_9ACTN</name>
<feature type="domain" description="Chitin-binding type-3" evidence="4">
    <location>
        <begin position="1497"/>
        <end position="1540"/>
    </location>
</feature>
<accession>A0A4V2S3J8</accession>
<reference evidence="5 6" key="1">
    <citation type="journal article" date="2015" name="Stand. Genomic Sci.">
        <title>Genomic Encyclopedia of Bacterial and Archaeal Type Strains, Phase III: the genomes of soil and plant-associated and newly described type strains.</title>
        <authorList>
            <person name="Whitman W.B."/>
            <person name="Woyke T."/>
            <person name="Klenk H.P."/>
            <person name="Zhou Y."/>
            <person name="Lilburn T.G."/>
            <person name="Beck B.J."/>
            <person name="De Vos P."/>
            <person name="Vandamme P."/>
            <person name="Eisen J.A."/>
            <person name="Garrity G."/>
            <person name="Hugenholtz P."/>
            <person name="Kyrpides N.C."/>
        </authorList>
    </citation>
    <scope>NUCLEOTIDE SEQUENCE [LARGE SCALE GENOMIC DNA]</scope>
    <source>
        <strain evidence="5 6">VKM Ac-2541</strain>
    </source>
</reference>
<dbReference type="GO" id="GO:0030246">
    <property type="term" value="F:carbohydrate binding"/>
    <property type="evidence" value="ECO:0007669"/>
    <property type="project" value="InterPro"/>
</dbReference>
<dbReference type="Gene3D" id="3.60.21.10">
    <property type="match status" value="1"/>
</dbReference>
<dbReference type="InterPro" id="IPR036573">
    <property type="entry name" value="CBM_sf_5/12"/>
</dbReference>
<dbReference type="InterPro" id="IPR032109">
    <property type="entry name" value="Big_3_5"/>
</dbReference>
<feature type="chain" id="PRO_5020241665" evidence="3">
    <location>
        <begin position="35"/>
        <end position="1591"/>
    </location>
</feature>
<feature type="domain" description="Chitin-binding type-3" evidence="4">
    <location>
        <begin position="1547"/>
        <end position="1590"/>
    </location>
</feature>
<dbReference type="Pfam" id="PF16640">
    <property type="entry name" value="Big_3_5"/>
    <property type="match status" value="1"/>
</dbReference>
<dbReference type="GO" id="GO:0005975">
    <property type="term" value="P:carbohydrate metabolic process"/>
    <property type="evidence" value="ECO:0007669"/>
    <property type="project" value="InterPro"/>
</dbReference>
<dbReference type="CDD" id="cd12215">
    <property type="entry name" value="ChiC_BD"/>
    <property type="match status" value="2"/>
</dbReference>
<evidence type="ECO:0000259" key="4">
    <source>
        <dbReference type="SMART" id="SM00495"/>
    </source>
</evidence>
<keyword evidence="6" id="KW-1185">Reference proteome</keyword>
<feature type="signal peptide" evidence="3">
    <location>
        <begin position="1"/>
        <end position="34"/>
    </location>
</feature>
<keyword evidence="1" id="KW-0378">Hydrolase</keyword>
<dbReference type="EMBL" id="SLWR01000010">
    <property type="protein sequence ID" value="TCO44600.1"/>
    <property type="molecule type" value="Genomic_DNA"/>
</dbReference>
<dbReference type="OrthoDB" id="9772095at2"/>
<dbReference type="SMART" id="SM00495">
    <property type="entry name" value="ChtBD3"/>
    <property type="match status" value="2"/>
</dbReference>
<evidence type="ECO:0000256" key="3">
    <source>
        <dbReference type="SAM" id="SignalP"/>
    </source>
</evidence>
<evidence type="ECO:0000256" key="2">
    <source>
        <dbReference type="SAM" id="MobiDB-lite"/>
    </source>
</evidence>
<dbReference type="Proteomes" id="UP000295573">
    <property type="component" value="Unassembled WGS sequence"/>
</dbReference>
<protein>
    <submittedName>
        <fullName evidence="5">Carbohydrate binding protein</fullName>
    </submittedName>
</protein>
<dbReference type="GO" id="GO:0005576">
    <property type="term" value="C:extracellular region"/>
    <property type="evidence" value="ECO:0007669"/>
    <property type="project" value="InterPro"/>
</dbReference>
<dbReference type="InterPro" id="IPR013783">
    <property type="entry name" value="Ig-like_fold"/>
</dbReference>
<evidence type="ECO:0000313" key="5">
    <source>
        <dbReference type="EMBL" id="TCO44600.1"/>
    </source>
</evidence>